<dbReference type="SUPFAM" id="SSF55008">
    <property type="entry name" value="HMA, heavy metal-associated domain"/>
    <property type="match status" value="1"/>
</dbReference>
<dbReference type="RefSeq" id="WP_062303348.1">
    <property type="nucleotide sequence ID" value="NZ_LRPB01000049.1"/>
</dbReference>
<proteinExistence type="predicted"/>
<comment type="caution">
    <text evidence="1">The sequence shown here is derived from an EMBL/GenBank/DDBJ whole genome shotgun (WGS) entry which is preliminary data.</text>
</comment>
<dbReference type="AlphaFoldDB" id="A0A150XKQ7"/>
<dbReference type="GO" id="GO:0046872">
    <property type="term" value="F:metal ion binding"/>
    <property type="evidence" value="ECO:0007669"/>
    <property type="project" value="InterPro"/>
</dbReference>
<protein>
    <submittedName>
        <fullName evidence="1">Uncharacterized protein</fullName>
    </submittedName>
</protein>
<dbReference type="Proteomes" id="UP000075663">
    <property type="component" value="Unassembled WGS sequence"/>
</dbReference>
<evidence type="ECO:0000313" key="2">
    <source>
        <dbReference type="Proteomes" id="UP000075663"/>
    </source>
</evidence>
<dbReference type="STRING" id="1914963.AWW67_12895"/>
<dbReference type="Gene3D" id="3.30.70.100">
    <property type="match status" value="1"/>
</dbReference>
<dbReference type="InterPro" id="IPR036163">
    <property type="entry name" value="HMA_dom_sf"/>
</dbReference>
<accession>A0A150XKQ7</accession>
<dbReference type="InterPro" id="IPR006121">
    <property type="entry name" value="HMA_dom"/>
</dbReference>
<evidence type="ECO:0000313" key="1">
    <source>
        <dbReference type="EMBL" id="KYG79271.1"/>
    </source>
</evidence>
<dbReference type="CDD" id="cd00371">
    <property type="entry name" value="HMA"/>
    <property type="match status" value="1"/>
</dbReference>
<reference evidence="1 2" key="1">
    <citation type="submission" date="2016-01" db="EMBL/GenBank/DDBJ databases">
        <title>Genome sequencing of Roseivirga seohaensis SW-152.</title>
        <authorList>
            <person name="Selvaratnam C."/>
            <person name="Thevarajoo S."/>
            <person name="Goh K.M."/>
            <person name="Ee R."/>
            <person name="Chan K.-G."/>
            <person name="Chong C.S."/>
        </authorList>
    </citation>
    <scope>NUCLEOTIDE SEQUENCE [LARGE SCALE GENOMIC DNA]</scope>
    <source>
        <strain evidence="1 2">SW-152</strain>
    </source>
</reference>
<name>A0A150XKQ7_9BACT</name>
<dbReference type="EMBL" id="LRPB01000049">
    <property type="protein sequence ID" value="KYG79271.1"/>
    <property type="molecule type" value="Genomic_DNA"/>
</dbReference>
<organism evidence="1 2">
    <name type="scientific">Roseivirga seohaensis</name>
    <dbReference type="NCBI Taxonomy" id="1914963"/>
    <lineage>
        <taxon>Bacteria</taxon>
        <taxon>Pseudomonadati</taxon>
        <taxon>Bacteroidota</taxon>
        <taxon>Cytophagia</taxon>
        <taxon>Cytophagales</taxon>
        <taxon>Roseivirgaceae</taxon>
        <taxon>Roseivirga</taxon>
    </lineage>
</organism>
<sequence>MEILKFKTSIKCNGCLEKVSPRLNETEGIEKWEVDLKNPDKVLTVESNGATKGQVISTLDKIGFKAEPID</sequence>
<gene>
    <name evidence="1" type="ORF">AWW67_12895</name>
</gene>